<organism evidence="2 3">
    <name type="scientific">Mycena metata</name>
    <dbReference type="NCBI Taxonomy" id="1033252"/>
    <lineage>
        <taxon>Eukaryota</taxon>
        <taxon>Fungi</taxon>
        <taxon>Dikarya</taxon>
        <taxon>Basidiomycota</taxon>
        <taxon>Agaricomycotina</taxon>
        <taxon>Agaricomycetes</taxon>
        <taxon>Agaricomycetidae</taxon>
        <taxon>Agaricales</taxon>
        <taxon>Marasmiineae</taxon>
        <taxon>Mycenaceae</taxon>
        <taxon>Mycena</taxon>
    </lineage>
</organism>
<accession>A0AAD7I3S5</accession>
<dbReference type="AlphaFoldDB" id="A0AAD7I3S5"/>
<comment type="caution">
    <text evidence="2">The sequence shown here is derived from an EMBL/GenBank/DDBJ whole genome shotgun (WGS) entry which is preliminary data.</text>
</comment>
<evidence type="ECO:0000313" key="3">
    <source>
        <dbReference type="Proteomes" id="UP001215598"/>
    </source>
</evidence>
<reference evidence="2" key="1">
    <citation type="submission" date="2023-03" db="EMBL/GenBank/DDBJ databases">
        <title>Massive genome expansion in bonnet fungi (Mycena s.s.) driven by repeated elements and novel gene families across ecological guilds.</title>
        <authorList>
            <consortium name="Lawrence Berkeley National Laboratory"/>
            <person name="Harder C.B."/>
            <person name="Miyauchi S."/>
            <person name="Viragh M."/>
            <person name="Kuo A."/>
            <person name="Thoen E."/>
            <person name="Andreopoulos B."/>
            <person name="Lu D."/>
            <person name="Skrede I."/>
            <person name="Drula E."/>
            <person name="Henrissat B."/>
            <person name="Morin E."/>
            <person name="Kohler A."/>
            <person name="Barry K."/>
            <person name="LaButti K."/>
            <person name="Morin E."/>
            <person name="Salamov A."/>
            <person name="Lipzen A."/>
            <person name="Mereny Z."/>
            <person name="Hegedus B."/>
            <person name="Baldrian P."/>
            <person name="Stursova M."/>
            <person name="Weitz H."/>
            <person name="Taylor A."/>
            <person name="Grigoriev I.V."/>
            <person name="Nagy L.G."/>
            <person name="Martin F."/>
            <person name="Kauserud H."/>
        </authorList>
    </citation>
    <scope>NUCLEOTIDE SEQUENCE</scope>
    <source>
        <strain evidence="2">CBHHK182m</strain>
    </source>
</reference>
<feature type="compositionally biased region" description="Low complexity" evidence="1">
    <location>
        <begin position="1"/>
        <end position="53"/>
    </location>
</feature>
<name>A0AAD7I3S5_9AGAR</name>
<gene>
    <name evidence="2" type="ORF">B0H16DRAFT_1731756</name>
</gene>
<evidence type="ECO:0000256" key="1">
    <source>
        <dbReference type="SAM" id="MobiDB-lite"/>
    </source>
</evidence>
<dbReference type="EMBL" id="JARKIB010000132">
    <property type="protein sequence ID" value="KAJ7734407.1"/>
    <property type="molecule type" value="Genomic_DNA"/>
</dbReference>
<keyword evidence="3" id="KW-1185">Reference proteome</keyword>
<feature type="region of interest" description="Disordered" evidence="1">
    <location>
        <begin position="1"/>
        <end position="63"/>
    </location>
</feature>
<proteinExistence type="predicted"/>
<sequence length="172" mass="19983">MSTTTQPTTTQPTTAQPTTTQPTTAQPTTAQPTTAQPTTAQRTTRRTAQPTAPNQLHPYIPLHKNKKPFTFTGAREIFLRERTPAFFEAFTKGKLPEFWRGVFEDYWRYFPWRLPIDLDPHCAMDVDFPGERLSREDIDKRTAILITTQMRVKSWFFHKRLRSIRGQPLFAD</sequence>
<dbReference type="Proteomes" id="UP001215598">
    <property type="component" value="Unassembled WGS sequence"/>
</dbReference>
<evidence type="ECO:0000313" key="2">
    <source>
        <dbReference type="EMBL" id="KAJ7734407.1"/>
    </source>
</evidence>
<protein>
    <submittedName>
        <fullName evidence="2">Uncharacterized protein</fullName>
    </submittedName>
</protein>